<protein>
    <recommendedName>
        <fullName evidence="6">PHD-type domain-containing protein</fullName>
    </recommendedName>
</protein>
<dbReference type="PANTHER" id="PTHR47636:SF1">
    <property type="entry name" value="TRANSCRIPTIONAL REGULATORY PROTEIN RCO1"/>
    <property type="match status" value="1"/>
</dbReference>
<gene>
    <name evidence="7" type="ORF">OBBRIDRAFT_800668</name>
</gene>
<feature type="compositionally biased region" description="Pro residues" evidence="5">
    <location>
        <begin position="790"/>
        <end position="799"/>
    </location>
</feature>
<organism evidence="7 8">
    <name type="scientific">Obba rivulosa</name>
    <dbReference type="NCBI Taxonomy" id="1052685"/>
    <lineage>
        <taxon>Eukaryota</taxon>
        <taxon>Fungi</taxon>
        <taxon>Dikarya</taxon>
        <taxon>Basidiomycota</taxon>
        <taxon>Agaricomycotina</taxon>
        <taxon>Agaricomycetes</taxon>
        <taxon>Polyporales</taxon>
        <taxon>Gelatoporiaceae</taxon>
        <taxon>Obba</taxon>
    </lineage>
</organism>
<dbReference type="SMART" id="SM00249">
    <property type="entry name" value="PHD"/>
    <property type="match status" value="2"/>
</dbReference>
<feature type="compositionally biased region" description="Polar residues" evidence="5">
    <location>
        <begin position="862"/>
        <end position="892"/>
    </location>
</feature>
<feature type="domain" description="PHD-type" evidence="6">
    <location>
        <begin position="215"/>
        <end position="266"/>
    </location>
</feature>
<feature type="region of interest" description="Disordered" evidence="5">
    <location>
        <begin position="80"/>
        <end position="134"/>
    </location>
</feature>
<dbReference type="SUPFAM" id="SSF57903">
    <property type="entry name" value="FYVE/PHD zinc finger"/>
    <property type="match status" value="2"/>
</dbReference>
<feature type="compositionally biased region" description="Low complexity" evidence="5">
    <location>
        <begin position="500"/>
        <end position="514"/>
    </location>
</feature>
<feature type="compositionally biased region" description="Polar residues" evidence="5">
    <location>
        <begin position="566"/>
        <end position="576"/>
    </location>
</feature>
<dbReference type="InterPro" id="IPR052819">
    <property type="entry name" value="Chromatin_regulatory_protein"/>
</dbReference>
<dbReference type="InterPro" id="IPR011011">
    <property type="entry name" value="Znf_FYVE_PHD"/>
</dbReference>
<dbReference type="PANTHER" id="PTHR47636">
    <property type="entry name" value="TRANSCRIPTIONAL REGULATORY PROTEIN RCO1"/>
    <property type="match status" value="1"/>
</dbReference>
<dbReference type="PROSITE" id="PS01359">
    <property type="entry name" value="ZF_PHD_1"/>
    <property type="match status" value="1"/>
</dbReference>
<reference evidence="7 8" key="1">
    <citation type="submission" date="2016-07" db="EMBL/GenBank/DDBJ databases">
        <title>Draft genome of the white-rot fungus Obba rivulosa 3A-2.</title>
        <authorList>
            <consortium name="DOE Joint Genome Institute"/>
            <person name="Miettinen O."/>
            <person name="Riley R."/>
            <person name="Acob R."/>
            <person name="Barry K."/>
            <person name="Cullen D."/>
            <person name="De Vries R."/>
            <person name="Hainaut M."/>
            <person name="Hatakka A."/>
            <person name="Henrissat B."/>
            <person name="Hilden K."/>
            <person name="Kuo R."/>
            <person name="Labutti K."/>
            <person name="Lipzen A."/>
            <person name="Makela M.R."/>
            <person name="Sandor L."/>
            <person name="Spatafora J.W."/>
            <person name="Grigoriev I.V."/>
            <person name="Hibbett D.S."/>
        </authorList>
    </citation>
    <scope>NUCLEOTIDE SEQUENCE [LARGE SCALE GENOMIC DNA]</scope>
    <source>
        <strain evidence="7 8">3A-2</strain>
    </source>
</reference>
<dbReference type="InterPro" id="IPR019787">
    <property type="entry name" value="Znf_PHD-finger"/>
</dbReference>
<feature type="region of interest" description="Disordered" evidence="5">
    <location>
        <begin position="494"/>
        <end position="518"/>
    </location>
</feature>
<feature type="compositionally biased region" description="Acidic residues" evidence="5">
    <location>
        <begin position="732"/>
        <end position="741"/>
    </location>
</feature>
<evidence type="ECO:0000256" key="5">
    <source>
        <dbReference type="SAM" id="MobiDB-lite"/>
    </source>
</evidence>
<feature type="compositionally biased region" description="Polar residues" evidence="5">
    <location>
        <begin position="156"/>
        <end position="174"/>
    </location>
</feature>
<evidence type="ECO:0000256" key="4">
    <source>
        <dbReference type="PROSITE-ProRule" id="PRU00146"/>
    </source>
</evidence>
<dbReference type="GO" id="GO:0032221">
    <property type="term" value="C:Rpd3S complex"/>
    <property type="evidence" value="ECO:0007669"/>
    <property type="project" value="TreeGrafter"/>
</dbReference>
<feature type="region of interest" description="Disordered" evidence="5">
    <location>
        <begin position="156"/>
        <end position="191"/>
    </location>
</feature>
<evidence type="ECO:0000313" key="7">
    <source>
        <dbReference type="EMBL" id="OCH95270.1"/>
    </source>
</evidence>
<keyword evidence="3" id="KW-0862">Zinc</keyword>
<dbReference type="Gene3D" id="3.30.40.10">
    <property type="entry name" value="Zinc/RING finger domain, C3HC4 (zinc finger)"/>
    <property type="match status" value="2"/>
</dbReference>
<name>A0A8E2J5X3_9APHY</name>
<dbReference type="InterPro" id="IPR019786">
    <property type="entry name" value="Zinc_finger_PHD-type_CS"/>
</dbReference>
<keyword evidence="8" id="KW-1185">Reference proteome</keyword>
<feature type="compositionally biased region" description="Polar residues" evidence="5">
    <location>
        <begin position="100"/>
        <end position="112"/>
    </location>
</feature>
<feature type="region of interest" description="Disordered" evidence="5">
    <location>
        <begin position="566"/>
        <end position="892"/>
    </location>
</feature>
<dbReference type="CDD" id="cd15534">
    <property type="entry name" value="PHD2_PHF12_Rco1"/>
    <property type="match status" value="1"/>
</dbReference>
<dbReference type="GO" id="GO:0008270">
    <property type="term" value="F:zinc ion binding"/>
    <property type="evidence" value="ECO:0007669"/>
    <property type="project" value="UniProtKB-KW"/>
</dbReference>
<dbReference type="Proteomes" id="UP000250043">
    <property type="component" value="Unassembled WGS sequence"/>
</dbReference>
<feature type="compositionally biased region" description="Basic residues" evidence="5">
    <location>
        <begin position="693"/>
        <end position="705"/>
    </location>
</feature>
<sequence length="892" mass="95470">MASVDSVPAYMLPGVPVVQPPHLEGDPSLATEILPAPPSLLSIQQPGLPRKDHRKQPTVVSYLPTSDPGTTYQGHMVSAIMPPTSDIDGPRRKRSRLDKGTSSRAQRASARNLSAVAAPASDAPLSGEPVASSSHMVSDADALMIPVDSDDPMLSRSNSVFNLEEPTSISSGRRATSRKEKGKGREKDAVVRVKEEPTTISLSMSELGPALQPNEDHCSSCRSLGSLVYCDGCPRAFHLWCLDPPMAASDLPEGDERWYCPACTIQQKPPPKVPAKVKFMAPLIEHIATMIPVEFSLPSDVKTYFKDGPRGAYVDTSEIKAPRLNRLGQVEDRDPYRLKDRNGDPVLCFQCGTSALPPAIAATSPAAKRQRKDDNTFQDSPRAIITCDYCHLHWHLDCLDPPLASMPPWGKKWMCPNHADQVLRPKRRVPRTNAVPIDITKPHERNNGNIEIIQSESETPPAPKVAVDEVLINGRRYRIPERVIQLDFWSKLGKSHGQTEDPLSSPLTSLTSLDESMEPNSSIPPLSLFSVEDVKLAHLLCGLRSGKDARMTFAKMPSSAARLYTTTSAQTSSNPSEGKVLVASGSRGSKTSAVLTIPRELAPSALDSVNGPRRTRSKLLPRQDAERPQTGAAPAHPSDSELTPMDVDPAPSVSAKPRRGGRSRVEPKQEEPPSPVLHAQINGFASITGTARGHGRVGRPRKKLTRVTASVGSVAASRPTRRGTKTRGYEELSSDSEEGNLAEEAPTLVSTSKPSGSSYSTRTRRGTDGKDSTFVGHASGGSPSKKVVLPPSPELPPVAKPGGATPSLKIRLPRLGSLGGALSTPSNSASQTGVDASPPQRKSQAGAQVRPRRSYRGLPTKASANGTGLSSEASSSRLNDTGTTVSPLSPST</sequence>
<dbReference type="GO" id="GO:0006357">
    <property type="term" value="P:regulation of transcription by RNA polymerase II"/>
    <property type="evidence" value="ECO:0007669"/>
    <property type="project" value="TreeGrafter"/>
</dbReference>
<keyword evidence="1" id="KW-0479">Metal-binding</keyword>
<dbReference type="PROSITE" id="PS50016">
    <property type="entry name" value="ZF_PHD_2"/>
    <property type="match status" value="1"/>
</dbReference>
<dbReference type="InterPro" id="IPR001965">
    <property type="entry name" value="Znf_PHD"/>
</dbReference>
<feature type="compositionally biased region" description="Polar residues" evidence="5">
    <location>
        <begin position="823"/>
        <end position="846"/>
    </location>
</feature>
<evidence type="ECO:0000256" key="1">
    <source>
        <dbReference type="ARBA" id="ARBA00022723"/>
    </source>
</evidence>
<evidence type="ECO:0000256" key="3">
    <source>
        <dbReference type="ARBA" id="ARBA00022833"/>
    </source>
</evidence>
<evidence type="ECO:0000259" key="6">
    <source>
        <dbReference type="PROSITE" id="PS50016"/>
    </source>
</evidence>
<dbReference type="EMBL" id="KV722337">
    <property type="protein sequence ID" value="OCH95270.1"/>
    <property type="molecule type" value="Genomic_DNA"/>
</dbReference>
<evidence type="ECO:0000313" key="8">
    <source>
        <dbReference type="Proteomes" id="UP000250043"/>
    </source>
</evidence>
<dbReference type="Pfam" id="PF00628">
    <property type="entry name" value="PHD"/>
    <property type="match status" value="2"/>
</dbReference>
<evidence type="ECO:0000256" key="2">
    <source>
        <dbReference type="ARBA" id="ARBA00022771"/>
    </source>
</evidence>
<accession>A0A8E2J5X3</accession>
<dbReference type="OrthoDB" id="5876363at2759"/>
<proteinExistence type="predicted"/>
<feature type="compositionally biased region" description="Low complexity" evidence="5">
    <location>
        <begin position="750"/>
        <end position="761"/>
    </location>
</feature>
<dbReference type="AlphaFoldDB" id="A0A8E2J5X3"/>
<keyword evidence="2 4" id="KW-0863">Zinc-finger</keyword>
<feature type="compositionally biased region" description="Basic and acidic residues" evidence="5">
    <location>
        <begin position="177"/>
        <end position="191"/>
    </location>
</feature>
<dbReference type="InterPro" id="IPR013083">
    <property type="entry name" value="Znf_RING/FYVE/PHD"/>
</dbReference>